<keyword evidence="1" id="KW-0812">Transmembrane</keyword>
<protein>
    <submittedName>
        <fullName evidence="2">Uncharacterized protein</fullName>
    </submittedName>
</protein>
<organism evidence="2 3">
    <name type="scientific">Helicobacter pylori GAM260BSi</name>
    <dbReference type="NCBI Taxonomy" id="1159046"/>
    <lineage>
        <taxon>Bacteria</taxon>
        <taxon>Pseudomonadati</taxon>
        <taxon>Campylobacterota</taxon>
        <taxon>Epsilonproteobacteria</taxon>
        <taxon>Campylobacterales</taxon>
        <taxon>Helicobacteraceae</taxon>
        <taxon>Helicobacter</taxon>
    </lineage>
</organism>
<gene>
    <name evidence="2" type="ORF">HMPREF1418_00890</name>
</gene>
<sequence>MGNLRGFNGHGGLICLLNCIIIYKSYYNLREQYFMGLIVF</sequence>
<reference evidence="2 3" key="1">
    <citation type="submission" date="2012-11" db="EMBL/GenBank/DDBJ databases">
        <authorList>
            <person name="Weinstock G."/>
            <person name="Sodergren E."/>
            <person name="Lobos E.A."/>
            <person name="Fulton L."/>
            <person name="Fulton R."/>
            <person name="Courtney L."/>
            <person name="Fronick C."/>
            <person name="O'Laughlin M."/>
            <person name="Godfrey J."/>
            <person name="Wilson R.M."/>
            <person name="Miner T."/>
            <person name="Farmer C."/>
            <person name="Delehaunty K."/>
            <person name="Cordes M."/>
            <person name="Minx P."/>
            <person name="Tomlinson C."/>
            <person name="Chen J."/>
            <person name="Wollam A."/>
            <person name="Pepin K.H."/>
            <person name="Bhonagiri V."/>
            <person name="Zhang X."/>
            <person name="Suruliraj S."/>
            <person name="Antonio M."/>
            <person name="Secka O."/>
            <person name="Thomas J."/>
            <person name="Warren W."/>
            <person name="Mitreva M."/>
            <person name="Mardis E.R."/>
            <person name="Wilson R.K."/>
        </authorList>
    </citation>
    <scope>NUCLEOTIDE SEQUENCE [LARGE SCALE GENOMIC DNA]</scope>
    <source>
        <strain evidence="2 3">GAM260BSi</strain>
    </source>
</reference>
<keyword evidence="1" id="KW-1133">Transmembrane helix</keyword>
<keyword evidence="1" id="KW-0472">Membrane</keyword>
<comment type="caution">
    <text evidence="2">The sequence shown here is derived from an EMBL/GenBank/DDBJ whole genome shotgun (WGS) entry which is preliminary data.</text>
</comment>
<dbReference type="PATRIC" id="fig|1159046.3.peg.838"/>
<evidence type="ECO:0000313" key="2">
    <source>
        <dbReference type="EMBL" id="EMH23085.1"/>
    </source>
</evidence>
<name>M3PUI9_HELPX</name>
<evidence type="ECO:0000313" key="3">
    <source>
        <dbReference type="Proteomes" id="UP000012023"/>
    </source>
</evidence>
<feature type="transmembrane region" description="Helical" evidence="1">
    <location>
        <begin position="6"/>
        <end position="26"/>
    </location>
</feature>
<evidence type="ECO:0000256" key="1">
    <source>
        <dbReference type="SAM" id="Phobius"/>
    </source>
</evidence>
<proteinExistence type="predicted"/>
<dbReference type="HOGENOM" id="CLU_3290712_0_0_7"/>
<dbReference type="Proteomes" id="UP000012023">
    <property type="component" value="Unassembled WGS sequence"/>
</dbReference>
<dbReference type="EMBL" id="APDV01000057">
    <property type="protein sequence ID" value="EMH23085.1"/>
    <property type="molecule type" value="Genomic_DNA"/>
</dbReference>
<dbReference type="AlphaFoldDB" id="M3PUI9"/>
<accession>M3PUI9</accession>